<protein>
    <recommendedName>
        <fullName evidence="3">Pseudouridine synthase</fullName>
        <ecNumber evidence="3">5.4.99.-</ecNumber>
    </recommendedName>
</protein>
<evidence type="ECO:0000256" key="3">
    <source>
        <dbReference type="RuleBase" id="RU362028"/>
    </source>
</evidence>
<keyword evidence="6" id="KW-1185">Reference proteome</keyword>
<evidence type="ECO:0000256" key="2">
    <source>
        <dbReference type="ARBA" id="ARBA00010876"/>
    </source>
</evidence>
<gene>
    <name evidence="5" type="ORF">ACFP1M_07745</name>
</gene>
<accession>A0ABW1UAB6</accession>
<dbReference type="Pfam" id="PF00849">
    <property type="entry name" value="PseudoU_synth_2"/>
    <property type="match status" value="1"/>
</dbReference>
<reference evidence="6" key="1">
    <citation type="journal article" date="2019" name="Int. J. Syst. Evol. Microbiol.">
        <title>The Global Catalogue of Microorganisms (GCM) 10K type strain sequencing project: providing services to taxonomists for standard genome sequencing and annotation.</title>
        <authorList>
            <consortium name="The Broad Institute Genomics Platform"/>
            <consortium name="The Broad Institute Genome Sequencing Center for Infectious Disease"/>
            <person name="Wu L."/>
            <person name="Ma J."/>
        </authorList>
    </citation>
    <scope>NUCLEOTIDE SEQUENCE [LARGE SCALE GENOMIC DNA]</scope>
    <source>
        <strain evidence="6">CCM 8893</strain>
    </source>
</reference>
<dbReference type="InterPro" id="IPR006224">
    <property type="entry name" value="PsdUridine_synth_RluA-like_CS"/>
</dbReference>
<dbReference type="GO" id="GO:0016853">
    <property type="term" value="F:isomerase activity"/>
    <property type="evidence" value="ECO:0007669"/>
    <property type="project" value="UniProtKB-KW"/>
</dbReference>
<sequence length="324" mass="36451">MTHFNWRVTGDSPMHVRTVLMAHGVTRTFLKQVKFHGGVITLDGQEVRVIALAQPGQVVGLQLPPEPANPNVATSFKPLEILYEDAHFLVVNKPAGMASVPSHLYPDDTLANRVKGHLTTIQADSTVTHIVTRLDRDTSGAVLFAKHHFAHSILDKQLKDGVLDKRYIAVATGAITTDHQLIDAPIGRAPDSFIKRMVRDDGRQAQTELWVRGRSQSATLLAIKLHTGRTHQIRVHCQAIGHPLLGDWLYGKQTNPWIHRQALHCARLRFYQPFLDEWMTCYAPLPSDMATVIDREIMALCQRVLMRIFPEVQFTCELGLFFEP</sequence>
<dbReference type="CDD" id="cd02869">
    <property type="entry name" value="PseudoU_synth_RluA_like"/>
    <property type="match status" value="1"/>
</dbReference>
<dbReference type="InterPro" id="IPR006145">
    <property type="entry name" value="PsdUridine_synth_RsuA/RluA"/>
</dbReference>
<evidence type="ECO:0000256" key="1">
    <source>
        <dbReference type="ARBA" id="ARBA00000073"/>
    </source>
</evidence>
<dbReference type="NCBIfam" id="TIGR00005">
    <property type="entry name" value="rluA_subfam"/>
    <property type="match status" value="1"/>
</dbReference>
<dbReference type="RefSeq" id="WP_125577532.1">
    <property type="nucleotide sequence ID" value="NZ_JBHSSO010000061.1"/>
</dbReference>
<name>A0ABW1UAB6_9LACO</name>
<dbReference type="InterPro" id="IPR006225">
    <property type="entry name" value="PsdUridine_synth_RluC/D"/>
</dbReference>
<evidence type="ECO:0000313" key="5">
    <source>
        <dbReference type="EMBL" id="MFC6290058.1"/>
    </source>
</evidence>
<organism evidence="5 6">
    <name type="scientific">Levilactobacillus angrenensis</name>
    <dbReference type="NCBI Taxonomy" id="2486020"/>
    <lineage>
        <taxon>Bacteria</taxon>
        <taxon>Bacillati</taxon>
        <taxon>Bacillota</taxon>
        <taxon>Bacilli</taxon>
        <taxon>Lactobacillales</taxon>
        <taxon>Lactobacillaceae</taxon>
        <taxon>Levilactobacillus</taxon>
    </lineage>
</organism>
<evidence type="ECO:0000313" key="6">
    <source>
        <dbReference type="Proteomes" id="UP001596258"/>
    </source>
</evidence>
<dbReference type="SUPFAM" id="SSF55120">
    <property type="entry name" value="Pseudouridine synthase"/>
    <property type="match status" value="1"/>
</dbReference>
<dbReference type="PANTHER" id="PTHR21600:SF35">
    <property type="entry name" value="PSEUDOURIDINE SYNTHASE"/>
    <property type="match status" value="1"/>
</dbReference>
<keyword evidence="3 5" id="KW-0413">Isomerase</keyword>
<dbReference type="PANTHER" id="PTHR21600">
    <property type="entry name" value="MITOCHONDRIAL RNA PSEUDOURIDINE SYNTHASE"/>
    <property type="match status" value="1"/>
</dbReference>
<comment type="catalytic activity">
    <reaction evidence="1 3">
        <text>a uridine in RNA = a pseudouridine in RNA</text>
        <dbReference type="Rhea" id="RHEA:48348"/>
        <dbReference type="Rhea" id="RHEA-COMP:12068"/>
        <dbReference type="Rhea" id="RHEA-COMP:12069"/>
        <dbReference type="ChEBI" id="CHEBI:65314"/>
        <dbReference type="ChEBI" id="CHEBI:65315"/>
    </reaction>
</comment>
<evidence type="ECO:0000259" key="4">
    <source>
        <dbReference type="Pfam" id="PF00849"/>
    </source>
</evidence>
<proteinExistence type="inferred from homology"/>
<dbReference type="Proteomes" id="UP001596258">
    <property type="component" value="Unassembled WGS sequence"/>
</dbReference>
<comment type="function">
    <text evidence="3">Responsible for synthesis of pseudouridine from uracil.</text>
</comment>
<comment type="similarity">
    <text evidence="2 3">Belongs to the pseudouridine synthase RluA family.</text>
</comment>
<dbReference type="InterPro" id="IPR020103">
    <property type="entry name" value="PsdUridine_synth_cat_dom_sf"/>
</dbReference>
<dbReference type="InterPro" id="IPR050188">
    <property type="entry name" value="RluA_PseudoU_synthase"/>
</dbReference>
<dbReference type="PROSITE" id="PS01129">
    <property type="entry name" value="PSI_RLU"/>
    <property type="match status" value="1"/>
</dbReference>
<dbReference type="Gene3D" id="3.30.2350.10">
    <property type="entry name" value="Pseudouridine synthase"/>
    <property type="match status" value="1"/>
</dbReference>
<comment type="caution">
    <text evidence="5">The sequence shown here is derived from an EMBL/GenBank/DDBJ whole genome shotgun (WGS) entry which is preliminary data.</text>
</comment>
<feature type="domain" description="Pseudouridine synthase RsuA/RluA-like" evidence="4">
    <location>
        <begin position="87"/>
        <end position="239"/>
    </location>
</feature>
<dbReference type="EC" id="5.4.99.-" evidence="3"/>
<dbReference type="EMBL" id="JBHSSO010000061">
    <property type="protein sequence ID" value="MFC6290058.1"/>
    <property type="molecule type" value="Genomic_DNA"/>
</dbReference>